<keyword evidence="3" id="KW-1185">Reference proteome</keyword>
<keyword evidence="1" id="KW-0732">Signal</keyword>
<comment type="caution">
    <text evidence="2">The sequence shown here is derived from an EMBL/GenBank/DDBJ whole genome shotgun (WGS) entry which is preliminary data.</text>
</comment>
<protein>
    <recommendedName>
        <fullName evidence="4">Lipoprotein</fullName>
    </recommendedName>
</protein>
<gene>
    <name evidence="2" type="ORF">CRP01_04990</name>
</gene>
<reference evidence="2 3" key="1">
    <citation type="submission" date="2017-10" db="EMBL/GenBank/DDBJ databases">
        <title>The draft genome sequence of Lewinella nigricans NBRC 102662.</title>
        <authorList>
            <person name="Wang K."/>
        </authorList>
    </citation>
    <scope>NUCLEOTIDE SEQUENCE [LARGE SCALE GENOMIC DNA]</scope>
    <source>
        <strain evidence="2 3">NBRC 102662</strain>
    </source>
</reference>
<evidence type="ECO:0000313" key="3">
    <source>
        <dbReference type="Proteomes" id="UP000223913"/>
    </source>
</evidence>
<evidence type="ECO:0000313" key="2">
    <source>
        <dbReference type="EMBL" id="PHN07460.1"/>
    </source>
</evidence>
<organism evidence="2 3">
    <name type="scientific">Flavilitoribacter nigricans (strain ATCC 23147 / DSM 23189 / NBRC 102662 / NCIMB 1420 / SS-2)</name>
    <name type="common">Lewinella nigricans</name>
    <dbReference type="NCBI Taxonomy" id="1122177"/>
    <lineage>
        <taxon>Bacteria</taxon>
        <taxon>Pseudomonadati</taxon>
        <taxon>Bacteroidota</taxon>
        <taxon>Saprospiria</taxon>
        <taxon>Saprospirales</taxon>
        <taxon>Lewinellaceae</taxon>
        <taxon>Flavilitoribacter</taxon>
    </lineage>
</organism>
<feature type="chain" id="PRO_5011999778" description="Lipoprotein" evidence="1">
    <location>
        <begin position="24"/>
        <end position="223"/>
    </location>
</feature>
<name>A0A2D0NGE6_FLAN2</name>
<dbReference type="OrthoDB" id="1421043at2"/>
<dbReference type="RefSeq" id="WP_099148910.1">
    <property type="nucleotide sequence ID" value="NZ_PDUD01000009.1"/>
</dbReference>
<evidence type="ECO:0008006" key="4">
    <source>
        <dbReference type="Google" id="ProtNLM"/>
    </source>
</evidence>
<accession>A0A2D0NGE6</accession>
<proteinExistence type="predicted"/>
<sequence>MKTSFFKSAVFAVLSLVILSACSDKDEYVGPTETNDSVITIPFFVRNDANEMPSSATDLIYESRLKNPVNAPDGHQLTWGEFSTVSGVAEAICRENGIEVQLSLSGLIPNGVYTIWNVLFEAPGMDPTDPILGLDALGAAGKGDGSDSKFVASATGEAQITIHSPGGDLSMVSNITIGNCPLTDNFEWHVVGAYHIDGQTYGPDLGPIGTGVEQFGFIFKNQN</sequence>
<feature type="signal peptide" evidence="1">
    <location>
        <begin position="1"/>
        <end position="23"/>
    </location>
</feature>
<dbReference type="EMBL" id="PDUD01000009">
    <property type="protein sequence ID" value="PHN07460.1"/>
    <property type="molecule type" value="Genomic_DNA"/>
</dbReference>
<dbReference type="PROSITE" id="PS51257">
    <property type="entry name" value="PROKAR_LIPOPROTEIN"/>
    <property type="match status" value="1"/>
</dbReference>
<dbReference type="AlphaFoldDB" id="A0A2D0NGE6"/>
<evidence type="ECO:0000256" key="1">
    <source>
        <dbReference type="SAM" id="SignalP"/>
    </source>
</evidence>
<dbReference type="Proteomes" id="UP000223913">
    <property type="component" value="Unassembled WGS sequence"/>
</dbReference>